<feature type="chain" id="PRO_5039257952" description="BspA family leucine-rich repeat surface protein" evidence="2">
    <location>
        <begin position="32"/>
        <end position="391"/>
    </location>
</feature>
<dbReference type="InterPro" id="IPR026906">
    <property type="entry name" value="LRR_5"/>
</dbReference>
<dbReference type="Proteomes" id="UP000287609">
    <property type="component" value="Unassembled WGS sequence"/>
</dbReference>
<sequence>MQKNCRVRHAAMVVCGFALAMNAALSSAAYAQDADTRHSVQPRTTQTSRMAQLSTDSIPTEGKWGSCTWKMGPDGQMRIATDGDCVVTKKDEAFLKSYDEQALTIKSQIKAANVEHTILFESGSSFAHMFDQAHQMTSFTGMGKFQLQDPKSTAYLSYMFAGTKVDSVDFDQFRPSNNVITDFMFAATTVKHLNLSQMSPQMVGWLLTADGMFKDSTTLRTVQWPHEEATQLRSTAEMYSNDTALESVSMPMQTMRLSSTRSMFEGCTNLQTLDLSDFIASDVGNAIKMFSGCTKLRHLDISNLVITKHWSYTMADNMFDQTNIADIAIDVNMAIMLDHLHNDKNQPAAYPGSDQTLWYEGQTPTNTDGKTWTEWFGSNRANHDLVYRLHQ</sequence>
<feature type="region of interest" description="Disordered" evidence="1">
    <location>
        <begin position="32"/>
        <end position="57"/>
    </location>
</feature>
<keyword evidence="4" id="KW-1185">Reference proteome</keyword>
<dbReference type="AlphaFoldDB" id="A0A430FTB3"/>
<feature type="compositionally biased region" description="Polar residues" evidence="1">
    <location>
        <begin position="39"/>
        <end position="57"/>
    </location>
</feature>
<dbReference type="NCBIfam" id="TIGR02167">
    <property type="entry name" value="Liste_lipo_26"/>
    <property type="match status" value="2"/>
</dbReference>
<dbReference type="Gene3D" id="3.80.10.10">
    <property type="entry name" value="Ribonuclease Inhibitor"/>
    <property type="match status" value="1"/>
</dbReference>
<protein>
    <recommendedName>
        <fullName evidence="5">BspA family leucine-rich repeat surface protein</fullName>
    </recommendedName>
</protein>
<gene>
    <name evidence="3" type="ORF">D2E26_0679</name>
</gene>
<dbReference type="OrthoDB" id="4954224at2"/>
<dbReference type="InterPro" id="IPR032675">
    <property type="entry name" value="LRR_dom_sf"/>
</dbReference>
<keyword evidence="2" id="KW-0732">Signal</keyword>
<dbReference type="SUPFAM" id="SSF52047">
    <property type="entry name" value="RNI-like"/>
    <property type="match status" value="1"/>
</dbReference>
<reference evidence="3 4" key="1">
    <citation type="submission" date="2018-09" db="EMBL/GenBank/DDBJ databases">
        <title>Characterization of the phylogenetic diversity of five novel species belonging to the genus Bifidobacterium.</title>
        <authorList>
            <person name="Lugli G.A."/>
            <person name="Duranti S."/>
            <person name="Milani C."/>
        </authorList>
    </citation>
    <scope>NUCLEOTIDE SEQUENCE [LARGE SCALE GENOMIC DNA]</scope>
    <source>
        <strain evidence="3 4">2036B</strain>
    </source>
</reference>
<dbReference type="InterPro" id="IPR011889">
    <property type="entry name" value="Liste_lipo_26"/>
</dbReference>
<evidence type="ECO:0008006" key="5">
    <source>
        <dbReference type="Google" id="ProtNLM"/>
    </source>
</evidence>
<organism evidence="3 4">
    <name type="scientific">Bifidobacterium dolichotidis</name>
    <dbReference type="NCBI Taxonomy" id="2306976"/>
    <lineage>
        <taxon>Bacteria</taxon>
        <taxon>Bacillati</taxon>
        <taxon>Actinomycetota</taxon>
        <taxon>Actinomycetes</taxon>
        <taxon>Bifidobacteriales</taxon>
        <taxon>Bifidobacteriaceae</taxon>
        <taxon>Bifidobacterium</taxon>
    </lineage>
</organism>
<name>A0A430FTB3_9BIFI</name>
<accession>A0A430FTB3</accession>
<dbReference type="EMBL" id="QXGM01000001">
    <property type="protein sequence ID" value="RSX56116.1"/>
    <property type="molecule type" value="Genomic_DNA"/>
</dbReference>
<evidence type="ECO:0000313" key="3">
    <source>
        <dbReference type="EMBL" id="RSX56116.1"/>
    </source>
</evidence>
<dbReference type="Pfam" id="PF13306">
    <property type="entry name" value="LRR_5"/>
    <property type="match status" value="1"/>
</dbReference>
<proteinExistence type="predicted"/>
<evidence type="ECO:0000256" key="1">
    <source>
        <dbReference type="SAM" id="MobiDB-lite"/>
    </source>
</evidence>
<evidence type="ECO:0000256" key="2">
    <source>
        <dbReference type="SAM" id="SignalP"/>
    </source>
</evidence>
<comment type="caution">
    <text evidence="3">The sequence shown here is derived from an EMBL/GenBank/DDBJ whole genome shotgun (WGS) entry which is preliminary data.</text>
</comment>
<evidence type="ECO:0000313" key="4">
    <source>
        <dbReference type="Proteomes" id="UP000287609"/>
    </source>
</evidence>
<feature type="signal peptide" evidence="2">
    <location>
        <begin position="1"/>
        <end position="31"/>
    </location>
</feature>